<gene>
    <name evidence="3" type="primary">oprM</name>
</gene>
<comment type="similarity">
    <text evidence="1 2">Belongs to the outer membrane factor (OMF) (TC 1.B.17) family.</text>
</comment>
<dbReference type="PANTHER" id="PTHR30203">
    <property type="entry name" value="OUTER MEMBRANE CATION EFFLUX PROTEIN"/>
    <property type="match status" value="1"/>
</dbReference>
<keyword evidence="2" id="KW-1134">Transmembrane beta strand</keyword>
<dbReference type="EMBL" id="KC999970">
    <property type="protein sequence ID" value="AID71060.1"/>
    <property type="molecule type" value="Genomic_DNA"/>
</dbReference>
<comment type="subcellular location">
    <subcellularLocation>
        <location evidence="2">Cell outer membrane</location>
        <topology evidence="2">Lipid-anchor</topology>
    </subcellularLocation>
</comment>
<dbReference type="PROSITE" id="PS51257">
    <property type="entry name" value="PROKAR_LIPOPROTEIN"/>
    <property type="match status" value="1"/>
</dbReference>
<evidence type="ECO:0000256" key="1">
    <source>
        <dbReference type="ARBA" id="ARBA00007613"/>
    </source>
</evidence>
<dbReference type="PANTHER" id="PTHR30203:SF32">
    <property type="entry name" value="CATION EFFLUX SYSTEM PROTEIN CUSC"/>
    <property type="match status" value="1"/>
</dbReference>
<dbReference type="GO" id="GO:0009279">
    <property type="term" value="C:cell outer membrane"/>
    <property type="evidence" value="ECO:0007669"/>
    <property type="project" value="UniProtKB-SubCell"/>
</dbReference>
<dbReference type="InterPro" id="IPR003423">
    <property type="entry name" value="OMP_efflux"/>
</dbReference>
<name>A0A068FZL8_AERHY</name>
<keyword evidence="2" id="KW-0449">Lipoprotein</keyword>
<dbReference type="GO" id="GO:0015562">
    <property type="term" value="F:efflux transmembrane transporter activity"/>
    <property type="evidence" value="ECO:0007669"/>
    <property type="project" value="InterPro"/>
</dbReference>
<evidence type="ECO:0000313" key="3">
    <source>
        <dbReference type="EMBL" id="AID71060.1"/>
    </source>
</evidence>
<dbReference type="AlphaFoldDB" id="A0A068FZL8"/>
<dbReference type="NCBIfam" id="TIGR01845">
    <property type="entry name" value="outer_NodT"/>
    <property type="match status" value="1"/>
</dbReference>
<feature type="signal peptide" evidence="2">
    <location>
        <begin position="1"/>
        <end position="20"/>
    </location>
</feature>
<dbReference type="Gene3D" id="2.20.200.10">
    <property type="entry name" value="Outer membrane efflux proteins (OEP)"/>
    <property type="match status" value="1"/>
</dbReference>
<dbReference type="Pfam" id="PF02321">
    <property type="entry name" value="OEP"/>
    <property type="match status" value="2"/>
</dbReference>
<dbReference type="SUPFAM" id="SSF56954">
    <property type="entry name" value="Outer membrane efflux proteins (OEP)"/>
    <property type="match status" value="1"/>
</dbReference>
<keyword evidence="2" id="KW-0732">Signal</keyword>
<proteinExistence type="inferred from homology"/>
<protein>
    <submittedName>
        <fullName evidence="3">Outer membrane protein OprM</fullName>
    </submittedName>
</protein>
<keyword evidence="2" id="KW-0472">Membrane</keyword>
<organism evidence="3">
    <name type="scientific">Aeromonas hydrophila</name>
    <dbReference type="NCBI Taxonomy" id="644"/>
    <lineage>
        <taxon>Bacteria</taxon>
        <taxon>Pseudomonadati</taxon>
        <taxon>Pseudomonadota</taxon>
        <taxon>Gammaproteobacteria</taxon>
        <taxon>Aeromonadales</taxon>
        <taxon>Aeromonadaceae</taxon>
        <taxon>Aeromonas</taxon>
    </lineage>
</organism>
<reference evidence="3" key="1">
    <citation type="journal article" date="2013" name="PLoS ONE">
        <title>Implication of lateral genetic transfer in the emergence of Aeromonas hydrophila isolates of epidemic outbreaks in channel catfish.</title>
        <authorList>
            <person name="Hossain M.J."/>
            <person name="Waldbieser G.C."/>
            <person name="Sun D."/>
            <person name="Capps N.K."/>
            <person name="Hemstreet W.B."/>
            <person name="Carlisle K."/>
            <person name="Griffin M.J."/>
            <person name="Khoo L."/>
            <person name="Goodwin A.E."/>
            <person name="Sonstegard T.S."/>
            <person name="Schroeder S."/>
            <person name="Hayden K."/>
            <person name="Newton J.C."/>
            <person name="Terhune J.S."/>
            <person name="Liles M.R."/>
        </authorList>
    </citation>
    <scope>NUCLEOTIDE SEQUENCE</scope>
    <source>
        <strain evidence="3">AL06-01</strain>
    </source>
</reference>
<dbReference type="RefSeq" id="WP_408827284.1">
    <property type="nucleotide sequence ID" value="NZ_JBGWYG010000002.1"/>
</dbReference>
<keyword evidence="2" id="KW-0812">Transmembrane</keyword>
<accession>A0A068FZL8</accession>
<dbReference type="Gene3D" id="1.20.1600.10">
    <property type="entry name" value="Outer membrane efflux proteins (OEP)"/>
    <property type="match status" value="1"/>
</dbReference>
<keyword evidence="2" id="KW-0564">Palmitate</keyword>
<dbReference type="InterPro" id="IPR010131">
    <property type="entry name" value="MdtP/NodT-like"/>
</dbReference>
<sequence>MTKTLIALSVTLLLGGCSMAPDYQRPALPQGAAWQSNPAGEAAVSPWRQQFLDPALQQLIATAFENNRDLRIAALNVEAYEARYRIQRAAQLPTLAANGSGTRQQGSDDLSGTGQGTISSQYGANIGITSYELDLFGRIQSLKDQALENYLAQVETQRSTQIALIASVANAYLTLLADQELLALSEATLATEQESYGLTEHKYRLGAASEMELAQGRTALESAKVSLAQYQRQVKQDRNGLALLLGTGVPALMTQPATLAEVQLAAIPVGAPSSLLQQRPDILAAEHSLKAANANIGAARAAFFPTISLTATAGTASNQLSGLFDGGTGTWTFMPQINLPIFDGGKRIADLDVAEVSTRQAVASYEKSIQTAFKEVADTLGAQADYQQQLQAQQALVEANQTYFKLAEVRYEKGVDSYLTRLDAQRSLFSAKQGLISTRLAQLSNKVALYKAVGGGWQATDAEGDKGKS</sequence>
<feature type="chain" id="PRO_5001432243" evidence="2">
    <location>
        <begin position="21"/>
        <end position="469"/>
    </location>
</feature>
<evidence type="ECO:0000256" key="2">
    <source>
        <dbReference type="RuleBase" id="RU362097"/>
    </source>
</evidence>